<feature type="transmembrane region" description="Helical" evidence="1">
    <location>
        <begin position="207"/>
        <end position="229"/>
    </location>
</feature>
<keyword evidence="4" id="KW-1185">Reference proteome</keyword>
<organism evidence="3 4">
    <name type="scientific">Metabacillus fastidiosus</name>
    <dbReference type="NCBI Taxonomy" id="1458"/>
    <lineage>
        <taxon>Bacteria</taxon>
        <taxon>Bacillati</taxon>
        <taxon>Bacillota</taxon>
        <taxon>Bacilli</taxon>
        <taxon>Bacillales</taxon>
        <taxon>Bacillaceae</taxon>
        <taxon>Metabacillus</taxon>
    </lineage>
</organism>
<feature type="domain" description="PDZ" evidence="2">
    <location>
        <begin position="283"/>
        <end position="361"/>
    </location>
</feature>
<dbReference type="PROSITE" id="PS50106">
    <property type="entry name" value="PDZ"/>
    <property type="match status" value="1"/>
</dbReference>
<dbReference type="EMBL" id="JARTFS010000013">
    <property type="protein sequence ID" value="MED4402793.1"/>
    <property type="molecule type" value="Genomic_DNA"/>
</dbReference>
<evidence type="ECO:0000313" key="3">
    <source>
        <dbReference type="EMBL" id="MED4402793.1"/>
    </source>
</evidence>
<sequence length="407" mass="45435">MLEDWLVEFLAAIGKFFMHPLLFLFVIVTFLHGYSRLKKERKSFHTSVQDVFEEMRFTYSKGILAGLIASVLFMLIGLSLPFGFVVLLAIVTGILGFMINARWLSPVYTIGFTAILAVVFQQLSSGSAASFFIDLEKINFAAVALFLSVIMIAEGIIISRTAHLKTSPVLKRSSRGLSIGNHIANRTWMLPLFFLVPGGSLSSQLSWWPMLTLNGDSFMILCIPFFLGFSQRIQGSLPEESIKATAQRVVSLGVVMLIIAAASIWYIPLAFAVIIAAFIGREVITMKQRINDHSAAFFFSKRDKGLLILGILPQSPAEKLQLKVGELITRINGIQVKTVAEFYEALQKNRAFCKLEVVDLKGEIRFEQRALYDGEHHELGILFVADEKKWETETGSIEIEDNKGQAL</sequence>
<name>A0ABU6P1B9_9BACI</name>
<dbReference type="RefSeq" id="WP_328015560.1">
    <property type="nucleotide sequence ID" value="NZ_JARTFS010000013.1"/>
</dbReference>
<feature type="transmembrane region" description="Helical" evidence="1">
    <location>
        <begin position="138"/>
        <end position="162"/>
    </location>
</feature>
<proteinExistence type="predicted"/>
<feature type="transmembrane region" description="Helical" evidence="1">
    <location>
        <begin position="107"/>
        <end position="132"/>
    </location>
</feature>
<dbReference type="SMART" id="SM00228">
    <property type="entry name" value="PDZ"/>
    <property type="match status" value="1"/>
</dbReference>
<keyword evidence="1" id="KW-0812">Transmembrane</keyword>
<keyword evidence="1" id="KW-0472">Membrane</keyword>
<reference evidence="3 4" key="1">
    <citation type="submission" date="2023-03" db="EMBL/GenBank/DDBJ databases">
        <title>Bacillus Genome Sequencing.</title>
        <authorList>
            <person name="Dunlap C."/>
        </authorList>
    </citation>
    <scope>NUCLEOTIDE SEQUENCE [LARGE SCALE GENOMIC DNA]</scope>
    <source>
        <strain evidence="3 4">NRS-1717</strain>
    </source>
</reference>
<evidence type="ECO:0000313" key="4">
    <source>
        <dbReference type="Proteomes" id="UP001342826"/>
    </source>
</evidence>
<feature type="transmembrane region" description="Helical" evidence="1">
    <location>
        <begin position="249"/>
        <end position="279"/>
    </location>
</feature>
<accession>A0ABU6P1B9</accession>
<feature type="transmembrane region" description="Helical" evidence="1">
    <location>
        <begin position="82"/>
        <end position="100"/>
    </location>
</feature>
<evidence type="ECO:0000259" key="2">
    <source>
        <dbReference type="PROSITE" id="PS50106"/>
    </source>
</evidence>
<dbReference type="SUPFAM" id="SSF50156">
    <property type="entry name" value="PDZ domain-like"/>
    <property type="match status" value="1"/>
</dbReference>
<keyword evidence="1" id="KW-1133">Transmembrane helix</keyword>
<protein>
    <submittedName>
        <fullName evidence="3">PDZ domain-containing protein</fullName>
    </submittedName>
</protein>
<dbReference type="Gene3D" id="2.30.42.10">
    <property type="match status" value="1"/>
</dbReference>
<dbReference type="InterPro" id="IPR001478">
    <property type="entry name" value="PDZ"/>
</dbReference>
<comment type="caution">
    <text evidence="3">The sequence shown here is derived from an EMBL/GenBank/DDBJ whole genome shotgun (WGS) entry which is preliminary data.</text>
</comment>
<evidence type="ECO:0000256" key="1">
    <source>
        <dbReference type="SAM" id="Phobius"/>
    </source>
</evidence>
<feature type="transmembrane region" description="Helical" evidence="1">
    <location>
        <begin position="16"/>
        <end position="37"/>
    </location>
</feature>
<dbReference type="InterPro" id="IPR036034">
    <property type="entry name" value="PDZ_sf"/>
</dbReference>
<dbReference type="InterPro" id="IPR041489">
    <property type="entry name" value="PDZ_6"/>
</dbReference>
<dbReference type="Pfam" id="PF17820">
    <property type="entry name" value="PDZ_6"/>
    <property type="match status" value="1"/>
</dbReference>
<gene>
    <name evidence="3" type="ORF">P9271_15920</name>
</gene>
<dbReference type="Proteomes" id="UP001342826">
    <property type="component" value="Unassembled WGS sequence"/>
</dbReference>